<evidence type="ECO:0000259" key="9">
    <source>
        <dbReference type="PROSITE" id="PS50109"/>
    </source>
</evidence>
<keyword evidence="7" id="KW-0902">Two-component regulatory system</keyword>
<feature type="domain" description="Histidine kinase" evidence="9">
    <location>
        <begin position="266"/>
        <end position="480"/>
    </location>
</feature>
<dbReference type="CDD" id="cd06225">
    <property type="entry name" value="HAMP"/>
    <property type="match status" value="1"/>
</dbReference>
<keyword evidence="12" id="KW-1185">Reference proteome</keyword>
<comment type="catalytic activity">
    <reaction evidence="1">
        <text>ATP + protein L-histidine = ADP + protein N-phospho-L-histidine.</text>
        <dbReference type="EC" id="2.7.13.3"/>
    </reaction>
</comment>
<feature type="domain" description="HAMP" evidence="10">
    <location>
        <begin position="205"/>
        <end position="258"/>
    </location>
</feature>
<dbReference type="SMART" id="SM00387">
    <property type="entry name" value="HATPase_c"/>
    <property type="match status" value="1"/>
</dbReference>
<evidence type="ECO:0000256" key="3">
    <source>
        <dbReference type="ARBA" id="ARBA00012438"/>
    </source>
</evidence>
<dbReference type="CDD" id="cd00082">
    <property type="entry name" value="HisKA"/>
    <property type="match status" value="1"/>
</dbReference>
<dbReference type="InterPro" id="IPR003661">
    <property type="entry name" value="HisK_dim/P_dom"/>
</dbReference>
<reference evidence="11 12" key="1">
    <citation type="submission" date="2019-03" db="EMBL/GenBank/DDBJ databases">
        <title>Genomic Encyclopedia of Type Strains, Phase IV (KMG-IV): sequencing the most valuable type-strain genomes for metagenomic binning, comparative biology and taxonomic classification.</title>
        <authorList>
            <person name="Goeker M."/>
        </authorList>
    </citation>
    <scope>NUCLEOTIDE SEQUENCE [LARGE SCALE GENOMIC DNA]</scope>
    <source>
        <strain evidence="11 12">DSM 100013</strain>
    </source>
</reference>
<evidence type="ECO:0000256" key="4">
    <source>
        <dbReference type="ARBA" id="ARBA00022553"/>
    </source>
</evidence>
<dbReference type="AlphaFoldDB" id="A0A4R2TM11"/>
<dbReference type="SUPFAM" id="SSF47384">
    <property type="entry name" value="Homodimeric domain of signal transducing histidine kinase"/>
    <property type="match status" value="1"/>
</dbReference>
<dbReference type="Pfam" id="PF00512">
    <property type="entry name" value="HisKA"/>
    <property type="match status" value="1"/>
</dbReference>
<feature type="transmembrane region" description="Helical" evidence="8">
    <location>
        <begin position="185"/>
        <end position="204"/>
    </location>
</feature>
<dbReference type="PANTHER" id="PTHR45453">
    <property type="entry name" value="PHOSPHATE REGULON SENSOR PROTEIN PHOR"/>
    <property type="match status" value="1"/>
</dbReference>
<dbReference type="SMART" id="SM00304">
    <property type="entry name" value="HAMP"/>
    <property type="match status" value="1"/>
</dbReference>
<evidence type="ECO:0000256" key="5">
    <source>
        <dbReference type="ARBA" id="ARBA00022679"/>
    </source>
</evidence>
<dbReference type="EMBL" id="SLYC01000042">
    <property type="protein sequence ID" value="TCP98388.1"/>
    <property type="molecule type" value="Genomic_DNA"/>
</dbReference>
<dbReference type="EC" id="2.7.13.3" evidence="3"/>
<dbReference type="FunFam" id="3.30.565.10:FF:000006">
    <property type="entry name" value="Sensor histidine kinase WalK"/>
    <property type="match status" value="1"/>
</dbReference>
<dbReference type="SUPFAM" id="SSF55874">
    <property type="entry name" value="ATPase domain of HSP90 chaperone/DNA topoisomerase II/histidine kinase"/>
    <property type="match status" value="1"/>
</dbReference>
<keyword evidence="8" id="KW-1133">Transmembrane helix</keyword>
<evidence type="ECO:0000313" key="11">
    <source>
        <dbReference type="EMBL" id="TCP98388.1"/>
    </source>
</evidence>
<accession>A0A4R2TM11</accession>
<keyword evidence="8" id="KW-0472">Membrane</keyword>
<dbReference type="InterPro" id="IPR003594">
    <property type="entry name" value="HATPase_dom"/>
</dbReference>
<comment type="subcellular location">
    <subcellularLocation>
        <location evidence="2">Membrane</location>
    </subcellularLocation>
</comment>
<evidence type="ECO:0000256" key="2">
    <source>
        <dbReference type="ARBA" id="ARBA00004370"/>
    </source>
</evidence>
<keyword evidence="4" id="KW-0597">Phosphoprotein</keyword>
<organism evidence="11 12">
    <name type="scientific">Serpentinicella alkaliphila</name>
    <dbReference type="NCBI Taxonomy" id="1734049"/>
    <lineage>
        <taxon>Bacteria</taxon>
        <taxon>Bacillati</taxon>
        <taxon>Bacillota</taxon>
        <taxon>Clostridia</taxon>
        <taxon>Peptostreptococcales</taxon>
        <taxon>Natronincolaceae</taxon>
        <taxon>Serpentinicella</taxon>
    </lineage>
</organism>
<dbReference type="InterPro" id="IPR036890">
    <property type="entry name" value="HATPase_C_sf"/>
</dbReference>
<dbReference type="GO" id="GO:0016036">
    <property type="term" value="P:cellular response to phosphate starvation"/>
    <property type="evidence" value="ECO:0007669"/>
    <property type="project" value="TreeGrafter"/>
</dbReference>
<evidence type="ECO:0000256" key="8">
    <source>
        <dbReference type="SAM" id="Phobius"/>
    </source>
</evidence>
<dbReference type="Pfam" id="PF02518">
    <property type="entry name" value="HATPase_c"/>
    <property type="match status" value="1"/>
</dbReference>
<dbReference type="Gene3D" id="1.10.287.130">
    <property type="match status" value="1"/>
</dbReference>
<dbReference type="Gene3D" id="6.10.340.10">
    <property type="match status" value="1"/>
</dbReference>
<keyword evidence="6" id="KW-0418">Kinase</keyword>
<dbReference type="PROSITE" id="PS50885">
    <property type="entry name" value="HAMP"/>
    <property type="match status" value="1"/>
</dbReference>
<evidence type="ECO:0000313" key="12">
    <source>
        <dbReference type="Proteomes" id="UP000295504"/>
    </source>
</evidence>
<dbReference type="GO" id="GO:0000155">
    <property type="term" value="F:phosphorelay sensor kinase activity"/>
    <property type="evidence" value="ECO:0007669"/>
    <property type="project" value="InterPro"/>
</dbReference>
<dbReference type="PANTHER" id="PTHR45453:SF1">
    <property type="entry name" value="PHOSPHATE REGULON SENSOR PROTEIN PHOR"/>
    <property type="match status" value="1"/>
</dbReference>
<dbReference type="SUPFAM" id="SSF158472">
    <property type="entry name" value="HAMP domain-like"/>
    <property type="match status" value="1"/>
</dbReference>
<dbReference type="InterPro" id="IPR004358">
    <property type="entry name" value="Sig_transdc_His_kin-like_C"/>
</dbReference>
<dbReference type="InterPro" id="IPR036097">
    <property type="entry name" value="HisK_dim/P_sf"/>
</dbReference>
<evidence type="ECO:0000256" key="7">
    <source>
        <dbReference type="ARBA" id="ARBA00023012"/>
    </source>
</evidence>
<proteinExistence type="predicted"/>
<dbReference type="InterPro" id="IPR005467">
    <property type="entry name" value="His_kinase_dom"/>
</dbReference>
<dbReference type="SMART" id="SM00388">
    <property type="entry name" value="HisKA"/>
    <property type="match status" value="1"/>
</dbReference>
<keyword evidence="8" id="KW-0812">Transmembrane</keyword>
<dbReference type="Proteomes" id="UP000295504">
    <property type="component" value="Unassembled WGS sequence"/>
</dbReference>
<dbReference type="Pfam" id="PF00672">
    <property type="entry name" value="HAMP"/>
    <property type="match status" value="1"/>
</dbReference>
<dbReference type="PRINTS" id="PR00344">
    <property type="entry name" value="BCTRLSENSOR"/>
</dbReference>
<dbReference type="GO" id="GO:0005886">
    <property type="term" value="C:plasma membrane"/>
    <property type="evidence" value="ECO:0007669"/>
    <property type="project" value="TreeGrafter"/>
</dbReference>
<name>A0A4R2TM11_9FIRM</name>
<dbReference type="RefSeq" id="WP_132849406.1">
    <property type="nucleotide sequence ID" value="NZ_CP058648.1"/>
</dbReference>
<dbReference type="InterPro" id="IPR050351">
    <property type="entry name" value="BphY/WalK/GraS-like"/>
</dbReference>
<evidence type="ECO:0000256" key="1">
    <source>
        <dbReference type="ARBA" id="ARBA00000085"/>
    </source>
</evidence>
<dbReference type="OrthoDB" id="9813151at2"/>
<dbReference type="InterPro" id="IPR003660">
    <property type="entry name" value="HAMP_dom"/>
</dbReference>
<dbReference type="PROSITE" id="PS50109">
    <property type="entry name" value="HIS_KIN"/>
    <property type="match status" value="1"/>
</dbReference>
<evidence type="ECO:0000259" key="10">
    <source>
        <dbReference type="PROSITE" id="PS50885"/>
    </source>
</evidence>
<keyword evidence="5" id="KW-0808">Transferase</keyword>
<gene>
    <name evidence="11" type="ORF">EDD79_104224</name>
</gene>
<comment type="caution">
    <text evidence="11">The sequence shown here is derived from an EMBL/GenBank/DDBJ whole genome shotgun (WGS) entry which is preliminary data.</text>
</comment>
<evidence type="ECO:0000256" key="6">
    <source>
        <dbReference type="ARBA" id="ARBA00022777"/>
    </source>
</evidence>
<protein>
    <recommendedName>
        <fullName evidence="3">histidine kinase</fullName>
        <ecNumber evidence="3">2.7.13.3</ecNumber>
    </recommendedName>
</protein>
<dbReference type="GO" id="GO:0004721">
    <property type="term" value="F:phosphoprotein phosphatase activity"/>
    <property type="evidence" value="ECO:0007669"/>
    <property type="project" value="TreeGrafter"/>
</dbReference>
<dbReference type="Gene3D" id="3.30.565.10">
    <property type="entry name" value="Histidine kinase-like ATPase, C-terminal domain"/>
    <property type="match status" value="1"/>
</dbReference>
<feature type="transmembrane region" description="Helical" evidence="8">
    <location>
        <begin position="9"/>
        <end position="27"/>
    </location>
</feature>
<sequence>MLLKLRTKLILFIIGGALINIFLVSTLTNMSVFKEYDEYMANEQGHRVQHLIIMIEQSYRSNNGWTKNTIENIDFSPYIGDFDMTILDTERNVIFIEEMSSHMLRNQHERMHRIGRNRWINIWNDMWNKHDHMTDESLRGEEYMVHEYSLYVYGEKIGTLKLGHIGAFTVYERDITFTRGIIKSIIYSALLSILVAFAIGIYISKKFTRPIVEMTEAANNIRLGKLDTRVNDVGDTLELQQLSYSINHLSESLNDQNKLRKRLTSDISHELRTPLTILQSHIEAIIDGIWEPTEEKLNICKNEVGRLIKLVEELKHLNHIDSHELKLDIQKYNLSTDIKEILEGIELQFDEKKVQLNKKIEEEIYIEADKDKVKQILINVLTNALKYTPALGRVNVSLTEQKDYAVIEIKDTGIGIDSEDLPYVFERLYRSDVSRNRKTGGSGIGLSIVKTLVEAHGGDVSIISEKEKGTLVKILIPRKRTISG</sequence>